<dbReference type="Pfam" id="PF06961">
    <property type="entry name" value="DUF1294"/>
    <property type="match status" value="1"/>
</dbReference>
<evidence type="ECO:0000256" key="1">
    <source>
        <dbReference type="SAM" id="Phobius"/>
    </source>
</evidence>
<reference evidence="2 3" key="1">
    <citation type="submission" date="2020-01" db="EMBL/GenBank/DDBJ databases">
        <title>Novel species isolated from a subtropical stream in China.</title>
        <authorList>
            <person name="Lu H."/>
        </authorList>
    </citation>
    <scope>NUCLEOTIDE SEQUENCE [LARGE SCALE GENOMIC DNA]</scope>
    <source>
        <strain evidence="2 3">FT82W</strain>
    </source>
</reference>
<sequence>MTPGGLPAFQLALLLLAAAYGVASVVCFIAYALDKSAAIKGRRRTPERTLLLIGLAFGWPGGWLAQRWLRHKSIKTSFLVKFWLTAALNLLAAGGLLACL</sequence>
<keyword evidence="1" id="KW-0812">Transmembrane</keyword>
<comment type="caution">
    <text evidence="2">The sequence shown here is derived from an EMBL/GenBank/DDBJ whole genome shotgun (WGS) entry which is preliminary data.</text>
</comment>
<keyword evidence="1" id="KW-1133">Transmembrane helix</keyword>
<dbReference type="AlphaFoldDB" id="A0A845G7V0"/>
<organism evidence="2 3">
    <name type="scientific">Duganella vulcania</name>
    <dbReference type="NCBI Taxonomy" id="2692166"/>
    <lineage>
        <taxon>Bacteria</taxon>
        <taxon>Pseudomonadati</taxon>
        <taxon>Pseudomonadota</taxon>
        <taxon>Betaproteobacteria</taxon>
        <taxon>Burkholderiales</taxon>
        <taxon>Oxalobacteraceae</taxon>
        <taxon>Telluria group</taxon>
        <taxon>Duganella</taxon>
    </lineage>
</organism>
<accession>A0A845G7V0</accession>
<evidence type="ECO:0000313" key="2">
    <source>
        <dbReference type="EMBL" id="MYM88838.1"/>
    </source>
</evidence>
<dbReference type="RefSeq" id="WP_161097840.1">
    <property type="nucleotide sequence ID" value="NZ_WWCW01000056.1"/>
</dbReference>
<feature type="transmembrane region" description="Helical" evidence="1">
    <location>
        <begin position="78"/>
        <end position="99"/>
    </location>
</feature>
<dbReference type="EMBL" id="WWCW01000056">
    <property type="protein sequence ID" value="MYM88838.1"/>
    <property type="molecule type" value="Genomic_DNA"/>
</dbReference>
<name>A0A845G7V0_9BURK</name>
<protein>
    <submittedName>
        <fullName evidence="2">DUF1294 domain-containing protein</fullName>
    </submittedName>
</protein>
<evidence type="ECO:0000313" key="3">
    <source>
        <dbReference type="Proteomes" id="UP000470302"/>
    </source>
</evidence>
<feature type="transmembrane region" description="Helical" evidence="1">
    <location>
        <begin position="12"/>
        <end position="33"/>
    </location>
</feature>
<keyword evidence="1" id="KW-0472">Membrane</keyword>
<dbReference type="Proteomes" id="UP000470302">
    <property type="component" value="Unassembled WGS sequence"/>
</dbReference>
<gene>
    <name evidence="2" type="ORF">GTP91_16860</name>
</gene>
<proteinExistence type="predicted"/>
<dbReference type="InterPro" id="IPR010718">
    <property type="entry name" value="DUF1294"/>
</dbReference>